<organism evidence="3 4">
    <name type="scientific">Longispora fulva</name>
    <dbReference type="NCBI Taxonomy" id="619741"/>
    <lineage>
        <taxon>Bacteria</taxon>
        <taxon>Bacillati</taxon>
        <taxon>Actinomycetota</taxon>
        <taxon>Actinomycetes</taxon>
        <taxon>Micromonosporales</taxon>
        <taxon>Micromonosporaceae</taxon>
        <taxon>Longispora</taxon>
    </lineage>
</organism>
<sequence length="187" mass="20734">MENLRPKWSRVIYTREMLEKAVAESVSVMGVMRALGIRLTGGSHAHLKRRITREGIDISHFTGSNHNRGKKSAYRLSARQILVQRGSDQNRAKPEMLRRAMLESGIPHECATCGSLAEWQGRPLTLHVDHISANFADCRLENLRFLCPNCHSQTATYAGKGKRKRTDDQPAGPESAAVDSEGAAKVS</sequence>
<dbReference type="CDD" id="cd00085">
    <property type="entry name" value="HNHc"/>
    <property type="match status" value="1"/>
</dbReference>
<dbReference type="GO" id="GO:0008270">
    <property type="term" value="F:zinc ion binding"/>
    <property type="evidence" value="ECO:0007669"/>
    <property type="project" value="InterPro"/>
</dbReference>
<dbReference type="AlphaFoldDB" id="A0A8J7KZA4"/>
<keyword evidence="4" id="KW-1185">Reference proteome</keyword>
<name>A0A8J7KZA4_9ACTN</name>
<dbReference type="GO" id="GO:0003676">
    <property type="term" value="F:nucleic acid binding"/>
    <property type="evidence" value="ECO:0007669"/>
    <property type="project" value="InterPro"/>
</dbReference>
<feature type="region of interest" description="Disordered" evidence="1">
    <location>
        <begin position="157"/>
        <end position="187"/>
    </location>
</feature>
<keyword evidence="3" id="KW-0540">Nuclease</keyword>
<protein>
    <submittedName>
        <fullName evidence="3">5-methylcytosine-specific restriction endonuclease McrA</fullName>
    </submittedName>
</protein>
<dbReference type="InterPro" id="IPR003615">
    <property type="entry name" value="HNH_nuc"/>
</dbReference>
<keyword evidence="3" id="KW-0378">Hydrolase</keyword>
<evidence type="ECO:0000256" key="1">
    <source>
        <dbReference type="SAM" id="MobiDB-lite"/>
    </source>
</evidence>
<dbReference type="Pfam" id="PF01844">
    <property type="entry name" value="HNH"/>
    <property type="match status" value="1"/>
</dbReference>
<evidence type="ECO:0000259" key="2">
    <source>
        <dbReference type="SMART" id="SM00507"/>
    </source>
</evidence>
<dbReference type="RefSeq" id="WP_197007128.1">
    <property type="nucleotide sequence ID" value="NZ_JADOUF010000001.1"/>
</dbReference>
<feature type="domain" description="HNH nuclease" evidence="2">
    <location>
        <begin position="96"/>
        <end position="152"/>
    </location>
</feature>
<proteinExistence type="predicted"/>
<dbReference type="SMART" id="SM00507">
    <property type="entry name" value="HNHc"/>
    <property type="match status" value="1"/>
</dbReference>
<dbReference type="InterPro" id="IPR002711">
    <property type="entry name" value="HNH"/>
</dbReference>
<comment type="caution">
    <text evidence="3">The sequence shown here is derived from an EMBL/GenBank/DDBJ whole genome shotgun (WGS) entry which is preliminary data.</text>
</comment>
<reference evidence="3" key="1">
    <citation type="submission" date="2020-11" db="EMBL/GenBank/DDBJ databases">
        <title>Sequencing the genomes of 1000 actinobacteria strains.</title>
        <authorList>
            <person name="Klenk H.-P."/>
        </authorList>
    </citation>
    <scope>NUCLEOTIDE SEQUENCE</scope>
    <source>
        <strain evidence="3">DSM 45356</strain>
    </source>
</reference>
<evidence type="ECO:0000313" key="4">
    <source>
        <dbReference type="Proteomes" id="UP000622552"/>
    </source>
</evidence>
<gene>
    <name evidence="3" type="ORF">IW245_006791</name>
</gene>
<accession>A0A8J7KZA4</accession>
<dbReference type="Proteomes" id="UP000622552">
    <property type="component" value="Unassembled WGS sequence"/>
</dbReference>
<dbReference type="EMBL" id="JADOUF010000001">
    <property type="protein sequence ID" value="MBG6140597.1"/>
    <property type="molecule type" value="Genomic_DNA"/>
</dbReference>
<keyword evidence="3" id="KW-0255">Endonuclease</keyword>
<dbReference type="GO" id="GO:0004519">
    <property type="term" value="F:endonuclease activity"/>
    <property type="evidence" value="ECO:0007669"/>
    <property type="project" value="UniProtKB-KW"/>
</dbReference>
<evidence type="ECO:0000313" key="3">
    <source>
        <dbReference type="EMBL" id="MBG6140597.1"/>
    </source>
</evidence>